<dbReference type="GO" id="GO:0016887">
    <property type="term" value="F:ATP hydrolysis activity"/>
    <property type="evidence" value="ECO:0007669"/>
    <property type="project" value="InterPro"/>
</dbReference>
<keyword evidence="5" id="KW-0029">Amino-acid transport</keyword>
<evidence type="ECO:0000313" key="7">
    <source>
        <dbReference type="EMBL" id="ACB40166.1"/>
    </source>
</evidence>
<dbReference type="PROSITE" id="PS50893">
    <property type="entry name" value="ABC_TRANSPORTER_2"/>
    <property type="match status" value="1"/>
</dbReference>
<dbReference type="InterPro" id="IPR027417">
    <property type="entry name" value="P-loop_NTPase"/>
</dbReference>
<dbReference type="InterPro" id="IPR003593">
    <property type="entry name" value="AAA+_ATPase"/>
</dbReference>
<dbReference type="OrthoDB" id="97750at2157"/>
<dbReference type="RefSeq" id="WP_012350585.1">
    <property type="nucleotide sequence ID" value="NC_010525.1"/>
</dbReference>
<dbReference type="STRING" id="444157.Tneu_1239"/>
<dbReference type="InterPro" id="IPR052156">
    <property type="entry name" value="BCAA_Transport_ATP-bd_LivF"/>
</dbReference>
<accession>B1Y8T7</accession>
<evidence type="ECO:0000313" key="8">
    <source>
        <dbReference type="Proteomes" id="UP000001694"/>
    </source>
</evidence>
<dbReference type="InterPro" id="IPR003439">
    <property type="entry name" value="ABC_transporter-like_ATP-bd"/>
</dbReference>
<dbReference type="AlphaFoldDB" id="B1Y8T7"/>
<keyword evidence="4" id="KW-0067">ATP-binding</keyword>
<gene>
    <name evidence="7" type="ordered locus">Tneu_1239</name>
</gene>
<reference evidence="7" key="1">
    <citation type="submission" date="2008-03" db="EMBL/GenBank/DDBJ databases">
        <title>Complete sequence of Thermoproteus neutrophilus V24Sta.</title>
        <authorList>
            <consortium name="US DOE Joint Genome Institute"/>
            <person name="Copeland A."/>
            <person name="Lucas S."/>
            <person name="Lapidus A."/>
            <person name="Glavina del Rio T."/>
            <person name="Dalin E."/>
            <person name="Tice H."/>
            <person name="Bruce D."/>
            <person name="Goodwin L."/>
            <person name="Pitluck S."/>
            <person name="Sims D."/>
            <person name="Brettin T."/>
            <person name="Detter J.C."/>
            <person name="Han C."/>
            <person name="Kuske C.R."/>
            <person name="Schmutz J."/>
            <person name="Larimer F."/>
            <person name="Land M."/>
            <person name="Hauser L."/>
            <person name="Kyrpides N."/>
            <person name="Mikhailova N."/>
            <person name="Biddle J.F."/>
            <person name="Zhang Z."/>
            <person name="Fitz-Gibbon S.T."/>
            <person name="Lowe T.M."/>
            <person name="Saltikov C."/>
            <person name="House C.H."/>
            <person name="Richardson P."/>
        </authorList>
    </citation>
    <scope>NUCLEOTIDE SEQUENCE [LARGE SCALE GENOMIC DNA]</scope>
    <source>
        <strain evidence="7">V24Sta</strain>
    </source>
</reference>
<dbReference type="GeneID" id="6166060"/>
<evidence type="ECO:0000256" key="1">
    <source>
        <dbReference type="ARBA" id="ARBA00005417"/>
    </source>
</evidence>
<dbReference type="Gene3D" id="3.40.50.300">
    <property type="entry name" value="P-loop containing nucleotide triphosphate hydrolases"/>
    <property type="match status" value="1"/>
</dbReference>
<proteinExistence type="inferred from homology"/>
<name>B1Y8T7_PYRNV</name>
<dbReference type="EMBL" id="CP001014">
    <property type="protein sequence ID" value="ACB40166.1"/>
    <property type="molecule type" value="Genomic_DNA"/>
</dbReference>
<sequence>MIKAERLEVKLGPLHVVRGVTLEVGDGEVAALVGPNGAGKTSTLRAIMGLYPHGGSVLLDGRDISGLKAYERARLGIGFSPEDGGLFPSLTVKENLLLPMKSLRLPEERLEVVYGLFPMVKELLGRKAYTLSGGQRKIVSLARAILVGRRALLLDEIFEGVSPKFADDIKKAVTDYVKGEGVSLLLAESSTQYIAGFYHRIYKIERGAVLEHQ</sequence>
<keyword evidence="3" id="KW-0547">Nucleotide-binding</keyword>
<evidence type="ECO:0000259" key="6">
    <source>
        <dbReference type="PROSITE" id="PS50893"/>
    </source>
</evidence>
<dbReference type="HOGENOM" id="CLU_000604_1_2_2"/>
<evidence type="ECO:0000256" key="4">
    <source>
        <dbReference type="ARBA" id="ARBA00022840"/>
    </source>
</evidence>
<dbReference type="SMART" id="SM00382">
    <property type="entry name" value="AAA"/>
    <property type="match status" value="1"/>
</dbReference>
<dbReference type="Proteomes" id="UP000001694">
    <property type="component" value="Chromosome"/>
</dbReference>
<dbReference type="KEGG" id="tne:Tneu_1239"/>
<comment type="similarity">
    <text evidence="1">Belongs to the ABC transporter superfamily.</text>
</comment>
<feature type="domain" description="ABC transporter" evidence="6">
    <location>
        <begin position="2"/>
        <end position="213"/>
    </location>
</feature>
<dbReference type="GO" id="GO:0015658">
    <property type="term" value="F:branched-chain amino acid transmembrane transporter activity"/>
    <property type="evidence" value="ECO:0007669"/>
    <property type="project" value="TreeGrafter"/>
</dbReference>
<dbReference type="Pfam" id="PF00005">
    <property type="entry name" value="ABC_tran"/>
    <property type="match status" value="1"/>
</dbReference>
<dbReference type="eggNOG" id="arCOG00924">
    <property type="taxonomic scope" value="Archaea"/>
</dbReference>
<dbReference type="PANTHER" id="PTHR43820:SF5">
    <property type="entry name" value="HIGH-AFFINITY BRANCHED-CHAIN AMINO ACID TRANSPORT ATP-BINDING PROTEIN"/>
    <property type="match status" value="1"/>
</dbReference>
<dbReference type="GO" id="GO:0015807">
    <property type="term" value="P:L-amino acid transport"/>
    <property type="evidence" value="ECO:0007669"/>
    <property type="project" value="TreeGrafter"/>
</dbReference>
<dbReference type="PANTHER" id="PTHR43820">
    <property type="entry name" value="HIGH-AFFINITY BRANCHED-CHAIN AMINO ACID TRANSPORT ATP-BINDING PROTEIN LIVF"/>
    <property type="match status" value="1"/>
</dbReference>
<keyword evidence="8" id="KW-1185">Reference proteome</keyword>
<dbReference type="SUPFAM" id="SSF52540">
    <property type="entry name" value="P-loop containing nucleoside triphosphate hydrolases"/>
    <property type="match status" value="1"/>
</dbReference>
<evidence type="ECO:0000256" key="5">
    <source>
        <dbReference type="ARBA" id="ARBA00022970"/>
    </source>
</evidence>
<organism evidence="7 8">
    <name type="scientific">Pyrobaculum neutrophilum (strain DSM 2338 / JCM 9278 / NBRC 100436 / V24Sta)</name>
    <name type="common">Thermoproteus neutrophilus</name>
    <dbReference type="NCBI Taxonomy" id="444157"/>
    <lineage>
        <taxon>Archaea</taxon>
        <taxon>Thermoproteota</taxon>
        <taxon>Thermoprotei</taxon>
        <taxon>Thermoproteales</taxon>
        <taxon>Thermoproteaceae</taxon>
        <taxon>Pyrobaculum</taxon>
    </lineage>
</organism>
<keyword evidence="2" id="KW-0813">Transport</keyword>
<dbReference type="GO" id="GO:0005524">
    <property type="term" value="F:ATP binding"/>
    <property type="evidence" value="ECO:0007669"/>
    <property type="project" value="UniProtKB-KW"/>
</dbReference>
<protein>
    <submittedName>
        <fullName evidence="7">ABC transporter related</fullName>
    </submittedName>
</protein>
<evidence type="ECO:0000256" key="2">
    <source>
        <dbReference type="ARBA" id="ARBA00022448"/>
    </source>
</evidence>
<evidence type="ECO:0000256" key="3">
    <source>
        <dbReference type="ARBA" id="ARBA00022741"/>
    </source>
</evidence>